<dbReference type="Pfam" id="PF02566">
    <property type="entry name" value="OsmC"/>
    <property type="match status" value="1"/>
</dbReference>
<dbReference type="InterPro" id="IPR036102">
    <property type="entry name" value="OsmC/Ohrsf"/>
</dbReference>
<accession>A0A2H5Y9E7</accession>
<gene>
    <name evidence="1" type="ORF">HRbin22_02251</name>
</gene>
<protein>
    <recommendedName>
        <fullName evidence="3">OsmC family peroxiredoxin</fullName>
    </recommendedName>
</protein>
<reference evidence="2" key="1">
    <citation type="submission" date="2017-09" db="EMBL/GenBank/DDBJ databases">
        <title>Metaegenomics of thermophilic ammonia-oxidizing enrichment culture.</title>
        <authorList>
            <person name="Kato S."/>
            <person name="Suzuki K."/>
        </authorList>
    </citation>
    <scope>NUCLEOTIDE SEQUENCE [LARGE SCALE GENOMIC DNA]</scope>
</reference>
<dbReference type="PANTHER" id="PTHR34352">
    <property type="entry name" value="PROTEIN YHFA"/>
    <property type="match status" value="1"/>
</dbReference>
<comment type="caution">
    <text evidence="1">The sequence shown here is derived from an EMBL/GenBank/DDBJ whole genome shotgun (WGS) entry which is preliminary data.</text>
</comment>
<organism evidence="1 2">
    <name type="scientific">Candidatus Thermoflexus japonica</name>
    <dbReference type="NCBI Taxonomy" id="2035417"/>
    <lineage>
        <taxon>Bacteria</taxon>
        <taxon>Bacillati</taxon>
        <taxon>Chloroflexota</taxon>
        <taxon>Thermoflexia</taxon>
        <taxon>Thermoflexales</taxon>
        <taxon>Thermoflexaceae</taxon>
        <taxon>Thermoflexus</taxon>
    </lineage>
</organism>
<sequence length="138" mass="15476">MAEVQIKWLEKRQFVGIDSTRHSVVISGTGPEDSVGMKPAELLLIALGACSAFDVLDILEKKRQKVTGLEVRVHGEQDPDPPWAFRRIHVIYRVRGRELSPKAVEDAVRLSEEKYCSVSATVRGVAELTHTVEILEER</sequence>
<name>A0A2H5Y9E7_9CHLR</name>
<evidence type="ECO:0008006" key="3">
    <source>
        <dbReference type="Google" id="ProtNLM"/>
    </source>
</evidence>
<evidence type="ECO:0000313" key="1">
    <source>
        <dbReference type="EMBL" id="GBD09988.1"/>
    </source>
</evidence>
<dbReference type="InterPro" id="IPR015946">
    <property type="entry name" value="KH_dom-like_a/b"/>
</dbReference>
<dbReference type="PANTHER" id="PTHR34352:SF1">
    <property type="entry name" value="PROTEIN YHFA"/>
    <property type="match status" value="1"/>
</dbReference>
<dbReference type="AlphaFoldDB" id="A0A2H5Y9E7"/>
<proteinExistence type="predicted"/>
<dbReference type="Gene3D" id="3.30.300.20">
    <property type="match status" value="1"/>
</dbReference>
<dbReference type="SUPFAM" id="SSF82784">
    <property type="entry name" value="OsmC-like"/>
    <property type="match status" value="1"/>
</dbReference>
<dbReference type="InterPro" id="IPR003718">
    <property type="entry name" value="OsmC/Ohr_fam"/>
</dbReference>
<dbReference type="Proteomes" id="UP000236642">
    <property type="component" value="Unassembled WGS sequence"/>
</dbReference>
<evidence type="ECO:0000313" key="2">
    <source>
        <dbReference type="Proteomes" id="UP000236642"/>
    </source>
</evidence>
<dbReference type="EMBL" id="BEHY01000089">
    <property type="protein sequence ID" value="GBD09988.1"/>
    <property type="molecule type" value="Genomic_DNA"/>
</dbReference>